<evidence type="ECO:0000313" key="1">
    <source>
        <dbReference type="EMBL" id="OHA22343.1"/>
    </source>
</evidence>
<dbReference type="AlphaFoldDB" id="A0A1G2MET7"/>
<accession>A0A1G2MET7</accession>
<protein>
    <recommendedName>
        <fullName evidence="3">Nudix hydrolase domain-containing protein</fullName>
    </recommendedName>
</protein>
<dbReference type="Proteomes" id="UP000177130">
    <property type="component" value="Unassembled WGS sequence"/>
</dbReference>
<evidence type="ECO:0000313" key="2">
    <source>
        <dbReference type="Proteomes" id="UP000177130"/>
    </source>
</evidence>
<proteinExistence type="predicted"/>
<gene>
    <name evidence="1" type="ORF">A3C72_04665</name>
</gene>
<comment type="caution">
    <text evidence="1">The sequence shown here is derived from an EMBL/GenBank/DDBJ whole genome shotgun (WGS) entry which is preliminary data.</text>
</comment>
<organism evidence="1 2">
    <name type="scientific">Candidatus Taylorbacteria bacterium RIFCSPHIGHO2_02_FULL_43_32b</name>
    <dbReference type="NCBI Taxonomy" id="1802306"/>
    <lineage>
        <taxon>Bacteria</taxon>
        <taxon>Candidatus Tayloriibacteriota</taxon>
    </lineage>
</organism>
<dbReference type="EMBL" id="MHRK01000054">
    <property type="protein sequence ID" value="OHA22343.1"/>
    <property type="molecule type" value="Genomic_DNA"/>
</dbReference>
<evidence type="ECO:0008006" key="3">
    <source>
        <dbReference type="Google" id="ProtNLM"/>
    </source>
</evidence>
<reference evidence="1 2" key="1">
    <citation type="journal article" date="2016" name="Nat. Commun.">
        <title>Thousands of microbial genomes shed light on interconnected biogeochemical processes in an aquifer system.</title>
        <authorList>
            <person name="Anantharaman K."/>
            <person name="Brown C.T."/>
            <person name="Hug L.A."/>
            <person name="Sharon I."/>
            <person name="Castelle C.J."/>
            <person name="Probst A.J."/>
            <person name="Thomas B.C."/>
            <person name="Singh A."/>
            <person name="Wilkins M.J."/>
            <person name="Karaoz U."/>
            <person name="Brodie E.L."/>
            <person name="Williams K.H."/>
            <person name="Hubbard S.S."/>
            <person name="Banfield J.F."/>
        </authorList>
    </citation>
    <scope>NUCLEOTIDE SEQUENCE [LARGE SCALE GENOMIC DNA]</scope>
</reference>
<name>A0A1G2MET7_9BACT</name>
<sequence length="204" mass="24272">MAPGRDSTQSSELVLSRPHIVKLLDKHNIGWKLWGTSTSRTLSDLFAYHERDRLYFRDTESGVVMDVHAVVVLVYHRYRRRWVELYEDCQIFPGGHVLRRINFNGIEETIKRSETLLKAARRCLSEELQFHEPSRYQLSECIMVEQRDPVPSEKWPGLYAAYHRYIFECVIPRSLFRSNGYVEPENDRLVYFRWKPRGQMTFLS</sequence>